<gene>
    <name evidence="3" type="ORF">BSAL_28725</name>
</gene>
<organism evidence="3 4">
    <name type="scientific">Bodo saltans</name>
    <name type="common">Flagellated protozoan</name>
    <dbReference type="NCBI Taxonomy" id="75058"/>
    <lineage>
        <taxon>Eukaryota</taxon>
        <taxon>Discoba</taxon>
        <taxon>Euglenozoa</taxon>
        <taxon>Kinetoplastea</taxon>
        <taxon>Metakinetoplastina</taxon>
        <taxon>Eubodonida</taxon>
        <taxon>Bodonidae</taxon>
        <taxon>Bodo</taxon>
    </lineage>
</organism>
<sequence length="776" mass="84906">NGEKTRFKHVSEITENSPPDAISTNWYVKLQEIPTNKSEDVSNYASLKVPLRIYSQYVTPPQIQCDSAVFTWVRRTLVVPTYCGTSSQYDDDCNRYLTEGNQIQTVAVLHGFRIAFANTERLDDFVWTKDNDAVYLVTSVDAVSIYEDPAKADGGCIFHSLLLREITVGDVIHSESDLMWMPEVSGVAPYRYHGAGGYQLCKTRHSRLQLAVIVGEDIACSFTVSAPPPPPASAYHLIQAFESRLLNSYDAERSSSAGSFVIPFTLHDVVLAQTKDVATLPEASTRAFTLIPNIASQALTLGYANGVITYPQKIISQHKSIYIPSDPFPPEPPQAVKQAYDGSDDFFYAVHLRRQLAAVVTSLSSAYPSRRLAFSSKTLDSNADDEMILVDLRRDDKQGLSVTRSSVRCAPANGEPEPFKGKHELLSDLQQNFFTSFTGRDGAAYADADLLAPMPLWRIEESFEVFISSSGTVETLYFANDERSSWLVVTRHPKLMSVVSHYDSPNTAPWWTKAVAKASNGSKLPVRPTETAFVEQCAALAIQVGVADDVLQQAAGEIVGYADDVLGVAVTDGRAVSPEVLILLRIARPLSSGGNHNDGFSDSAVRSMDAPLLILCVLVCISVLLYYRRKIRRWVHRLDAVSDSSEDIEEQRRVSEHRSEGILKTIKSMVATKSTAAFSRLNNGRSHQAVSHLSDDDDDEMVDVTVRAPLSVVAAAPAADESDDWDDWESAGCAPHAAVAAPARSTEPAPLKSTAAAAPPATKVHPPPPRKGNKKD</sequence>
<dbReference type="Proteomes" id="UP000051952">
    <property type="component" value="Unassembled WGS sequence"/>
</dbReference>
<name>A0A0S4JGT3_BODSA</name>
<keyword evidence="2" id="KW-0472">Membrane</keyword>
<evidence type="ECO:0000256" key="1">
    <source>
        <dbReference type="SAM" id="MobiDB-lite"/>
    </source>
</evidence>
<dbReference type="AlphaFoldDB" id="A0A0S4JGT3"/>
<accession>A0A0S4JGT3</accession>
<dbReference type="VEuPathDB" id="TriTrypDB:BSAL_28725"/>
<proteinExistence type="predicted"/>
<evidence type="ECO:0000313" key="3">
    <source>
        <dbReference type="EMBL" id="CUG90773.1"/>
    </source>
</evidence>
<reference evidence="4" key="1">
    <citation type="submission" date="2015-09" db="EMBL/GenBank/DDBJ databases">
        <authorList>
            <consortium name="Pathogen Informatics"/>
        </authorList>
    </citation>
    <scope>NUCLEOTIDE SEQUENCE [LARGE SCALE GENOMIC DNA]</scope>
    <source>
        <strain evidence="4">Lake Konstanz</strain>
    </source>
</reference>
<keyword evidence="4" id="KW-1185">Reference proteome</keyword>
<evidence type="ECO:0000256" key="2">
    <source>
        <dbReference type="SAM" id="Phobius"/>
    </source>
</evidence>
<keyword evidence="2 3" id="KW-0812">Transmembrane</keyword>
<feature type="compositionally biased region" description="Acidic residues" evidence="1">
    <location>
        <begin position="720"/>
        <end position="729"/>
    </location>
</feature>
<protein>
    <submittedName>
        <fullName evidence="3">Transmembrane protein, putative</fullName>
    </submittedName>
</protein>
<evidence type="ECO:0000313" key="4">
    <source>
        <dbReference type="Proteomes" id="UP000051952"/>
    </source>
</evidence>
<keyword evidence="2" id="KW-1133">Transmembrane helix</keyword>
<feature type="non-terminal residue" evidence="3">
    <location>
        <position position="1"/>
    </location>
</feature>
<feature type="compositionally biased region" description="Low complexity" evidence="1">
    <location>
        <begin position="730"/>
        <end position="764"/>
    </location>
</feature>
<feature type="region of interest" description="Disordered" evidence="1">
    <location>
        <begin position="715"/>
        <end position="776"/>
    </location>
</feature>
<feature type="transmembrane region" description="Helical" evidence="2">
    <location>
        <begin position="610"/>
        <end position="627"/>
    </location>
</feature>
<dbReference type="EMBL" id="CYKH01001863">
    <property type="protein sequence ID" value="CUG90773.1"/>
    <property type="molecule type" value="Genomic_DNA"/>
</dbReference>